<dbReference type="AlphaFoldDB" id="A0A5P1EM38"/>
<dbReference type="Proteomes" id="UP000243459">
    <property type="component" value="Chromosome 6"/>
</dbReference>
<name>A0A5P1EM38_ASPOF</name>
<accession>A0A5P1EM38</accession>
<evidence type="ECO:0000313" key="3">
    <source>
        <dbReference type="Proteomes" id="UP000243459"/>
    </source>
</evidence>
<protein>
    <submittedName>
        <fullName evidence="2">Uncharacterized protein</fullName>
    </submittedName>
</protein>
<reference evidence="3" key="1">
    <citation type="journal article" date="2017" name="Nat. Commun.">
        <title>The asparagus genome sheds light on the origin and evolution of a young Y chromosome.</title>
        <authorList>
            <person name="Harkess A."/>
            <person name="Zhou J."/>
            <person name="Xu C."/>
            <person name="Bowers J.E."/>
            <person name="Van der Hulst R."/>
            <person name="Ayyampalayam S."/>
            <person name="Mercati F."/>
            <person name="Riccardi P."/>
            <person name="McKain M.R."/>
            <person name="Kakrana A."/>
            <person name="Tang H."/>
            <person name="Ray J."/>
            <person name="Groenendijk J."/>
            <person name="Arikit S."/>
            <person name="Mathioni S.M."/>
            <person name="Nakano M."/>
            <person name="Shan H."/>
            <person name="Telgmann-Rauber A."/>
            <person name="Kanno A."/>
            <person name="Yue Z."/>
            <person name="Chen H."/>
            <person name="Li W."/>
            <person name="Chen Y."/>
            <person name="Xu X."/>
            <person name="Zhang Y."/>
            <person name="Luo S."/>
            <person name="Chen H."/>
            <person name="Gao J."/>
            <person name="Mao Z."/>
            <person name="Pires J.C."/>
            <person name="Luo M."/>
            <person name="Kudrna D."/>
            <person name="Wing R.A."/>
            <person name="Meyers B.C."/>
            <person name="Yi K."/>
            <person name="Kong H."/>
            <person name="Lavrijsen P."/>
            <person name="Sunseri F."/>
            <person name="Falavigna A."/>
            <person name="Ye Y."/>
            <person name="Leebens-Mack J.H."/>
            <person name="Chen G."/>
        </authorList>
    </citation>
    <scope>NUCLEOTIDE SEQUENCE [LARGE SCALE GENOMIC DNA]</scope>
    <source>
        <strain evidence="3">cv. DH0086</strain>
    </source>
</reference>
<evidence type="ECO:0000256" key="1">
    <source>
        <dbReference type="SAM" id="MobiDB-lite"/>
    </source>
</evidence>
<feature type="region of interest" description="Disordered" evidence="1">
    <location>
        <begin position="26"/>
        <end position="53"/>
    </location>
</feature>
<keyword evidence="3" id="KW-1185">Reference proteome</keyword>
<dbReference type="EMBL" id="CM007386">
    <property type="protein sequence ID" value="ONK66247.1"/>
    <property type="molecule type" value="Genomic_DNA"/>
</dbReference>
<proteinExistence type="predicted"/>
<sequence>MSKPQRSAWQSTESIGRQWLKISLQEKKEDSDEEKDAELAPAAADHVPTIPENSSTAVANELFAQLAG</sequence>
<evidence type="ECO:0000313" key="2">
    <source>
        <dbReference type="EMBL" id="ONK66247.1"/>
    </source>
</evidence>
<dbReference type="Gramene" id="ONK66247">
    <property type="protein sequence ID" value="ONK66247"/>
    <property type="gene ID" value="A4U43_C06F5740"/>
</dbReference>
<gene>
    <name evidence="2" type="ORF">A4U43_C06F5740</name>
</gene>
<organism evidence="2 3">
    <name type="scientific">Asparagus officinalis</name>
    <name type="common">Garden asparagus</name>
    <dbReference type="NCBI Taxonomy" id="4686"/>
    <lineage>
        <taxon>Eukaryota</taxon>
        <taxon>Viridiplantae</taxon>
        <taxon>Streptophyta</taxon>
        <taxon>Embryophyta</taxon>
        <taxon>Tracheophyta</taxon>
        <taxon>Spermatophyta</taxon>
        <taxon>Magnoliopsida</taxon>
        <taxon>Liliopsida</taxon>
        <taxon>Asparagales</taxon>
        <taxon>Asparagaceae</taxon>
        <taxon>Asparagoideae</taxon>
        <taxon>Asparagus</taxon>
    </lineage>
</organism>